<keyword evidence="2" id="KW-1003">Cell membrane</keyword>
<evidence type="ECO:0000256" key="7">
    <source>
        <dbReference type="ARBA" id="ARBA00022840"/>
    </source>
</evidence>
<evidence type="ECO:0000313" key="15">
    <source>
        <dbReference type="Proteomes" id="UP000623129"/>
    </source>
</evidence>
<evidence type="ECO:0000256" key="5">
    <source>
        <dbReference type="ARBA" id="ARBA00022723"/>
    </source>
</evidence>
<dbReference type="PANTHER" id="PTHR24093:SF128">
    <property type="entry name" value="MAGNESIUM-TRANSPORTING ATPASE, P-TYPE 1"/>
    <property type="match status" value="1"/>
</dbReference>
<keyword evidence="11 12" id="KW-0472">Membrane</keyword>
<dbReference type="SFLD" id="SFLDG00002">
    <property type="entry name" value="C1.7:_P-type_atpase_like"/>
    <property type="match status" value="1"/>
</dbReference>
<comment type="caution">
    <text evidence="14">The sequence shown here is derived from an EMBL/GenBank/DDBJ whole genome shotgun (WGS) entry which is preliminary data.</text>
</comment>
<dbReference type="Pfam" id="PF13246">
    <property type="entry name" value="Cation_ATPase"/>
    <property type="match status" value="1"/>
</dbReference>
<dbReference type="Gene3D" id="1.20.1110.10">
    <property type="entry name" value="Calcium-transporting ATPase, transmembrane domain"/>
    <property type="match status" value="1"/>
</dbReference>
<dbReference type="InterPro" id="IPR001757">
    <property type="entry name" value="P_typ_ATPase"/>
</dbReference>
<evidence type="ECO:0000256" key="12">
    <source>
        <dbReference type="SAM" id="Phobius"/>
    </source>
</evidence>
<feature type="transmembrane region" description="Helical" evidence="12">
    <location>
        <begin position="75"/>
        <end position="95"/>
    </location>
</feature>
<keyword evidence="5" id="KW-0479">Metal-binding</keyword>
<dbReference type="Gene3D" id="3.40.1110.10">
    <property type="entry name" value="Calcium-transporting ATPase, cytoplasmic domain N"/>
    <property type="match status" value="1"/>
</dbReference>
<organism evidence="14 15">
    <name type="scientific">Carex littledalei</name>
    <dbReference type="NCBI Taxonomy" id="544730"/>
    <lineage>
        <taxon>Eukaryota</taxon>
        <taxon>Viridiplantae</taxon>
        <taxon>Streptophyta</taxon>
        <taxon>Embryophyta</taxon>
        <taxon>Tracheophyta</taxon>
        <taxon>Spermatophyta</taxon>
        <taxon>Magnoliopsida</taxon>
        <taxon>Liliopsida</taxon>
        <taxon>Poales</taxon>
        <taxon>Cyperaceae</taxon>
        <taxon>Cyperoideae</taxon>
        <taxon>Cariceae</taxon>
        <taxon>Carex</taxon>
        <taxon>Carex subgen. Euthyceras</taxon>
    </lineage>
</organism>
<evidence type="ECO:0000256" key="2">
    <source>
        <dbReference type="ARBA" id="ARBA00022475"/>
    </source>
</evidence>
<evidence type="ECO:0000256" key="4">
    <source>
        <dbReference type="ARBA" id="ARBA00022692"/>
    </source>
</evidence>
<dbReference type="InterPro" id="IPR023298">
    <property type="entry name" value="ATPase_P-typ_TM_dom_sf"/>
</dbReference>
<evidence type="ECO:0000313" key="14">
    <source>
        <dbReference type="EMBL" id="KAF3338381.1"/>
    </source>
</evidence>
<dbReference type="PRINTS" id="PR01836">
    <property type="entry name" value="MGATPASE"/>
</dbReference>
<keyword evidence="6" id="KW-0547">Nucleotide-binding</keyword>
<dbReference type="Gene3D" id="2.70.150.10">
    <property type="entry name" value="Calcium-transporting ATPase, cytoplasmic transduction domain A"/>
    <property type="match status" value="1"/>
</dbReference>
<dbReference type="InterPro" id="IPR006068">
    <property type="entry name" value="ATPase_P-typ_cation-transptr_C"/>
</dbReference>
<dbReference type="InterPro" id="IPR044492">
    <property type="entry name" value="P_typ_ATPase_HD_dom"/>
</dbReference>
<dbReference type="SUPFAM" id="SSF56784">
    <property type="entry name" value="HAD-like"/>
    <property type="match status" value="1"/>
</dbReference>
<keyword evidence="9" id="KW-1278">Translocase</keyword>
<accession>A0A833VGZ6</accession>
<evidence type="ECO:0000256" key="6">
    <source>
        <dbReference type="ARBA" id="ARBA00022741"/>
    </source>
</evidence>
<dbReference type="GO" id="GO:0046872">
    <property type="term" value="F:metal ion binding"/>
    <property type="evidence" value="ECO:0007669"/>
    <property type="project" value="UniProtKB-KW"/>
</dbReference>
<dbReference type="OrthoDB" id="158672at2759"/>
<dbReference type="PROSITE" id="PS00154">
    <property type="entry name" value="ATPASE_E1_E2"/>
    <property type="match status" value="1"/>
</dbReference>
<dbReference type="Proteomes" id="UP000623129">
    <property type="component" value="Unassembled WGS sequence"/>
</dbReference>
<dbReference type="PANTHER" id="PTHR24093">
    <property type="entry name" value="CATION TRANSPORTING ATPASE"/>
    <property type="match status" value="1"/>
</dbReference>
<feature type="transmembrane region" description="Helical" evidence="12">
    <location>
        <begin position="598"/>
        <end position="620"/>
    </location>
</feature>
<evidence type="ECO:0000256" key="3">
    <source>
        <dbReference type="ARBA" id="ARBA00022553"/>
    </source>
</evidence>
<dbReference type="EMBL" id="SWLB01000005">
    <property type="protein sequence ID" value="KAF3338381.1"/>
    <property type="molecule type" value="Genomic_DNA"/>
</dbReference>
<dbReference type="InterPro" id="IPR023299">
    <property type="entry name" value="ATPase_P-typ_cyto_dom_N"/>
</dbReference>
<keyword evidence="8" id="KW-0460">Magnesium</keyword>
<feature type="transmembrane region" description="Helical" evidence="12">
    <location>
        <begin position="45"/>
        <end position="68"/>
    </location>
</feature>
<keyword evidence="4 12" id="KW-0812">Transmembrane</keyword>
<dbReference type="GO" id="GO:0005886">
    <property type="term" value="C:plasma membrane"/>
    <property type="evidence" value="ECO:0007669"/>
    <property type="project" value="UniProtKB-SubCell"/>
</dbReference>
<dbReference type="Pfam" id="PF00689">
    <property type="entry name" value="Cation_ATPase_C"/>
    <property type="match status" value="1"/>
</dbReference>
<proteinExistence type="predicted"/>
<feature type="domain" description="Cation-transporting P-type ATPase C-terminal" evidence="13">
    <location>
        <begin position="489"/>
        <end position="655"/>
    </location>
</feature>
<dbReference type="InterPro" id="IPR006415">
    <property type="entry name" value="P-type_ATPase_IIIB"/>
</dbReference>
<dbReference type="GO" id="GO:0015444">
    <property type="term" value="F:P-type magnesium transporter activity"/>
    <property type="evidence" value="ECO:0007669"/>
    <property type="project" value="InterPro"/>
</dbReference>
<evidence type="ECO:0000256" key="10">
    <source>
        <dbReference type="ARBA" id="ARBA00022989"/>
    </source>
</evidence>
<sequence length="664" mass="73451">MGTSVVSGIGTGLVISTGSNTYIRTILSKLGKVQPPDAFDKGVQFISYTLICIMLVAVPVLILSTYLVSKNLSESIIFGICVAVVLTPQMLPLIVNTNLARGAVAMARNRCIVKSISAIQHMGAMDILCIDKTGTLTMDRFIMVHHLDIWGFPSETVLKFAFLNSYFKTALKGPVDDAILAHTYTNGYRFHASAWRKLDEFPFDFTRRRISVVIEAIDMDVRYVVTKGAFEEVLGVSAYMECANGRVITSTLTIDERLRLLQMSEEMNNDGLVVLAVAIRKIPKATDMLLLKNTSIESDMTFLGLISFFDPPKDSAKYALYQLAERGISPKILTGDSLSLTIKVCKEVGIATTHTTTGADLDVLDETEFHATVNRATIFARLTPTQKLHVVQSLQKHGNHVVGFLGDGINDSLALDAANVGISVDSGANIAKKSADIILLEKDLNVLVFGVEHGRLTYGNTMKYIKLSLVANFSSAMSLLVVTICMQIEPLSPRQLLTQNFIYSLGQIAIPWDKMGDGYTKTPQIWSWKELPIFMLWNGSICSIFDISMFIFVRLYYGVGNVASSFFKTAWFVESLVMQTLIIHMIRTTKISFLQDMSAWPVSVSTLIVIAVAVVIPYTLLGQMMGLTQLPVSYFGFLLVLFVGYFSFGQVAKRIYIKVHGRWL</sequence>
<comment type="subcellular location">
    <subcellularLocation>
        <location evidence="1">Cell membrane</location>
        <topology evidence="1">Multi-pass membrane protein</topology>
    </subcellularLocation>
</comment>
<keyword evidence="3" id="KW-0597">Phosphoprotein</keyword>
<reference evidence="14" key="1">
    <citation type="submission" date="2020-01" db="EMBL/GenBank/DDBJ databases">
        <title>Genome sequence of Kobresia littledalei, the first chromosome-level genome in the family Cyperaceae.</title>
        <authorList>
            <person name="Qu G."/>
        </authorList>
    </citation>
    <scope>NUCLEOTIDE SEQUENCE</scope>
    <source>
        <strain evidence="14">C.B.Clarke</strain>
        <tissue evidence="14">Leaf</tissue>
    </source>
</reference>
<evidence type="ECO:0000256" key="1">
    <source>
        <dbReference type="ARBA" id="ARBA00004651"/>
    </source>
</evidence>
<dbReference type="AlphaFoldDB" id="A0A833VGZ6"/>
<dbReference type="InterPro" id="IPR036412">
    <property type="entry name" value="HAD-like_sf"/>
</dbReference>
<evidence type="ECO:0000256" key="11">
    <source>
        <dbReference type="ARBA" id="ARBA00023136"/>
    </source>
</evidence>
<dbReference type="GO" id="GO:0005524">
    <property type="term" value="F:ATP binding"/>
    <property type="evidence" value="ECO:0007669"/>
    <property type="project" value="UniProtKB-KW"/>
</dbReference>
<name>A0A833VGZ6_9POAL</name>
<dbReference type="SFLD" id="SFLDS00003">
    <property type="entry name" value="Haloacid_Dehalogenase"/>
    <property type="match status" value="1"/>
</dbReference>
<dbReference type="InterPro" id="IPR023214">
    <property type="entry name" value="HAD_sf"/>
</dbReference>
<keyword evidence="10 12" id="KW-1133">Transmembrane helix</keyword>
<keyword evidence="15" id="KW-1185">Reference proteome</keyword>
<gene>
    <name evidence="14" type="ORF">FCM35_KLT17218</name>
</gene>
<dbReference type="Gene3D" id="3.40.50.1000">
    <property type="entry name" value="HAD superfamily/HAD-like"/>
    <property type="match status" value="1"/>
</dbReference>
<dbReference type="NCBIfam" id="TIGR01494">
    <property type="entry name" value="ATPase_P-type"/>
    <property type="match status" value="1"/>
</dbReference>
<dbReference type="InterPro" id="IPR018303">
    <property type="entry name" value="ATPase_P-typ_P_site"/>
</dbReference>
<evidence type="ECO:0000259" key="13">
    <source>
        <dbReference type="Pfam" id="PF00689"/>
    </source>
</evidence>
<dbReference type="GO" id="GO:0016887">
    <property type="term" value="F:ATP hydrolysis activity"/>
    <property type="evidence" value="ECO:0007669"/>
    <property type="project" value="InterPro"/>
</dbReference>
<protein>
    <submittedName>
        <fullName evidence="14">Sarcoplasmic/endoplasmic reticulum calcium ATPase 2 isoform X1</fullName>
    </submittedName>
</protein>
<evidence type="ECO:0000256" key="8">
    <source>
        <dbReference type="ARBA" id="ARBA00022842"/>
    </source>
</evidence>
<evidence type="ECO:0000256" key="9">
    <source>
        <dbReference type="ARBA" id="ARBA00022967"/>
    </source>
</evidence>
<dbReference type="SUPFAM" id="SSF81665">
    <property type="entry name" value="Calcium ATPase, transmembrane domain M"/>
    <property type="match status" value="1"/>
</dbReference>
<keyword evidence="7" id="KW-0067">ATP-binding</keyword>
<dbReference type="NCBIfam" id="TIGR01524">
    <property type="entry name" value="ATPase-IIIB_Mg"/>
    <property type="match status" value="1"/>
</dbReference>
<feature type="transmembrane region" description="Helical" evidence="12">
    <location>
        <begin position="632"/>
        <end position="652"/>
    </location>
</feature>
<dbReference type="SFLD" id="SFLDF00027">
    <property type="entry name" value="p-type_atpase"/>
    <property type="match status" value="1"/>
</dbReference>